<dbReference type="AlphaFoldDB" id="A0A8H5F683"/>
<protein>
    <submittedName>
        <fullName evidence="1">Uncharacterized protein</fullName>
    </submittedName>
</protein>
<reference evidence="1 2" key="1">
    <citation type="journal article" date="2020" name="ISME J.">
        <title>Uncovering the hidden diversity of litter-decomposition mechanisms in mushroom-forming fungi.</title>
        <authorList>
            <person name="Floudas D."/>
            <person name="Bentzer J."/>
            <person name="Ahren D."/>
            <person name="Johansson T."/>
            <person name="Persson P."/>
            <person name="Tunlid A."/>
        </authorList>
    </citation>
    <scope>NUCLEOTIDE SEQUENCE [LARGE SCALE GENOMIC DNA]</scope>
    <source>
        <strain evidence="1 2">CBS 101986</strain>
    </source>
</reference>
<dbReference type="Proteomes" id="UP000567179">
    <property type="component" value="Unassembled WGS sequence"/>
</dbReference>
<dbReference type="EMBL" id="JAACJJ010000015">
    <property type="protein sequence ID" value="KAF5325300.1"/>
    <property type="molecule type" value="Genomic_DNA"/>
</dbReference>
<proteinExistence type="predicted"/>
<comment type="caution">
    <text evidence="1">The sequence shown here is derived from an EMBL/GenBank/DDBJ whole genome shotgun (WGS) entry which is preliminary data.</text>
</comment>
<gene>
    <name evidence="1" type="ORF">D9619_009823</name>
</gene>
<keyword evidence="2" id="KW-1185">Reference proteome</keyword>
<evidence type="ECO:0000313" key="2">
    <source>
        <dbReference type="Proteomes" id="UP000567179"/>
    </source>
</evidence>
<organism evidence="1 2">
    <name type="scientific">Psilocybe cf. subviscida</name>
    <dbReference type="NCBI Taxonomy" id="2480587"/>
    <lineage>
        <taxon>Eukaryota</taxon>
        <taxon>Fungi</taxon>
        <taxon>Dikarya</taxon>
        <taxon>Basidiomycota</taxon>
        <taxon>Agaricomycotina</taxon>
        <taxon>Agaricomycetes</taxon>
        <taxon>Agaricomycetidae</taxon>
        <taxon>Agaricales</taxon>
        <taxon>Agaricineae</taxon>
        <taxon>Strophariaceae</taxon>
        <taxon>Psilocybe</taxon>
    </lineage>
</organism>
<accession>A0A8H5F683</accession>
<sequence length="154" mass="16535">MLTGRLTTLSSPASIIAALNKYATQLIVTQGQPRKLASGSRDGFAPEKSQIFRLDASKLDTAVYSCISKDHQPLGLYHVQRLFSSFQLRAQVPAASYLATIDIHTIHSPSPPTATPARLKLKHYVPAVPLSPQPKSALITVATSGTGLHLRPSP</sequence>
<evidence type="ECO:0000313" key="1">
    <source>
        <dbReference type="EMBL" id="KAF5325300.1"/>
    </source>
</evidence>
<name>A0A8H5F683_9AGAR</name>